<dbReference type="AlphaFoldDB" id="A0A7S4VBV3"/>
<name>A0A7S4VBV3_9DINO</name>
<dbReference type="EMBL" id="HBNR01022307">
    <property type="protein sequence ID" value="CAE4575265.1"/>
    <property type="molecule type" value="Transcribed_RNA"/>
</dbReference>
<dbReference type="InterPro" id="IPR006757">
    <property type="entry name" value="OGF_rcpt"/>
</dbReference>
<gene>
    <name evidence="3" type="ORF">AMON00008_LOCUS14884</name>
</gene>
<comment type="similarity">
    <text evidence="1">Belongs to the opioid growth factor receptor family.</text>
</comment>
<organism evidence="3">
    <name type="scientific">Alexandrium monilatum</name>
    <dbReference type="NCBI Taxonomy" id="311494"/>
    <lineage>
        <taxon>Eukaryota</taxon>
        <taxon>Sar</taxon>
        <taxon>Alveolata</taxon>
        <taxon>Dinophyceae</taxon>
        <taxon>Gonyaulacales</taxon>
        <taxon>Pyrocystaceae</taxon>
        <taxon>Alexandrium</taxon>
    </lineage>
</organism>
<reference evidence="3" key="1">
    <citation type="submission" date="2021-01" db="EMBL/GenBank/DDBJ databases">
        <authorList>
            <person name="Corre E."/>
            <person name="Pelletier E."/>
            <person name="Niang G."/>
            <person name="Scheremetjew M."/>
            <person name="Finn R."/>
            <person name="Kale V."/>
            <person name="Holt S."/>
            <person name="Cochrane G."/>
            <person name="Meng A."/>
            <person name="Brown T."/>
            <person name="Cohen L."/>
        </authorList>
    </citation>
    <scope>NUCLEOTIDE SEQUENCE</scope>
    <source>
        <strain evidence="3">CCMP3105</strain>
    </source>
</reference>
<dbReference type="PANTHER" id="PTHR14015:SF2">
    <property type="entry name" value="OPIOID GROWTH FACTOR RECEPTOR (OGFR) CONSERVED DOMAIN-CONTAINING PROTEIN"/>
    <property type="match status" value="1"/>
</dbReference>
<dbReference type="PANTHER" id="PTHR14015">
    <property type="entry name" value="OPIOID GROWTH FACTOR RECEPTOR OGFR ZETA-TYPE OPIOID RECEPTOR"/>
    <property type="match status" value="1"/>
</dbReference>
<evidence type="ECO:0000256" key="1">
    <source>
        <dbReference type="ARBA" id="ARBA00010365"/>
    </source>
</evidence>
<accession>A0A7S4VBV3</accession>
<evidence type="ECO:0000313" key="3">
    <source>
        <dbReference type="EMBL" id="CAE4575265.1"/>
    </source>
</evidence>
<protein>
    <recommendedName>
        <fullName evidence="2">Opioid growth factor receptor (OGFr) conserved domain-containing protein</fullName>
    </recommendedName>
</protein>
<dbReference type="GO" id="GO:0016020">
    <property type="term" value="C:membrane"/>
    <property type="evidence" value="ECO:0007669"/>
    <property type="project" value="InterPro"/>
</dbReference>
<sequence>MVRSGAVLGPLSNDVGGGGEVPGPLSIDVGGRGGVQRFQNAAPSGDIGLIPFYRGTGTDDKGRTLEEILAWNDDRMEYVHDFIQWIFPTDEASKFNRHAPLLTADVVDVFLRDPEIRANLRRSFRRFLAFLGLEIRATAQPMTVDKAKNFNRRVPTCWQAFGFMGNHNWLRISRVLHCLGMVQMEEEQQAFMACLELLFQDGYPLDNAILHWRDRARGCGARRRKGNSSTSICAVC</sequence>
<feature type="domain" description="Opioid growth factor receptor (OGFr) conserved" evidence="2">
    <location>
        <begin position="64"/>
        <end position="190"/>
    </location>
</feature>
<evidence type="ECO:0000259" key="2">
    <source>
        <dbReference type="Pfam" id="PF04664"/>
    </source>
</evidence>
<dbReference type="GO" id="GO:0140625">
    <property type="term" value="F:opioid growth factor receptor activity"/>
    <property type="evidence" value="ECO:0007669"/>
    <property type="project" value="InterPro"/>
</dbReference>
<dbReference type="Pfam" id="PF04664">
    <property type="entry name" value="OGFr_N"/>
    <property type="match status" value="1"/>
</dbReference>
<proteinExistence type="inferred from homology"/>
<dbReference type="InterPro" id="IPR039574">
    <property type="entry name" value="OGFr"/>
</dbReference>